<dbReference type="GO" id="GO:0008170">
    <property type="term" value="F:N-methyltransferase activity"/>
    <property type="evidence" value="ECO:0007669"/>
    <property type="project" value="InterPro"/>
</dbReference>
<keyword evidence="7" id="KW-1185">Reference proteome</keyword>
<dbReference type="Gene3D" id="3.40.50.150">
    <property type="entry name" value="Vaccinia Virus protein VP39"/>
    <property type="match status" value="1"/>
</dbReference>
<reference evidence="6 7" key="1">
    <citation type="submission" date="2019-08" db="EMBL/GenBank/DDBJ databases">
        <title>Deep-cultivation of Planctomycetes and their phenomic and genomic characterization uncovers novel biology.</title>
        <authorList>
            <person name="Wiegand S."/>
            <person name="Jogler M."/>
            <person name="Boedeker C."/>
            <person name="Pinto D."/>
            <person name="Vollmers J."/>
            <person name="Rivas-Marin E."/>
            <person name="Kohn T."/>
            <person name="Peeters S.H."/>
            <person name="Heuer A."/>
            <person name="Rast P."/>
            <person name="Oberbeckmann S."/>
            <person name="Bunk B."/>
            <person name="Jeske O."/>
            <person name="Meyerdierks A."/>
            <person name="Storesund J.E."/>
            <person name="Kallscheuer N."/>
            <person name="Luecker S."/>
            <person name="Lage O.M."/>
            <person name="Pohl T."/>
            <person name="Merkel B.J."/>
            <person name="Hornburger P."/>
            <person name="Mueller R.-W."/>
            <person name="Bruemmer F."/>
            <person name="Labrenz M."/>
            <person name="Spormann A.M."/>
            <person name="Op den Camp H."/>
            <person name="Overmann J."/>
            <person name="Amann R."/>
            <person name="Jetten M.S.M."/>
            <person name="Mascher T."/>
            <person name="Medema M.H."/>
            <person name="Devos D.P."/>
            <person name="Kaster A.-K."/>
            <person name="Ovreas L."/>
            <person name="Rohde M."/>
            <person name="Galperin M.Y."/>
            <person name="Jogler C."/>
        </authorList>
    </citation>
    <scope>NUCLEOTIDE SEQUENCE [LARGE SCALE GENOMIC DNA]</scope>
    <source>
        <strain evidence="6 7">Pr1d</strain>
    </source>
</reference>
<keyword evidence="1 6" id="KW-0489">Methyltransferase</keyword>
<dbReference type="GO" id="GO:0003677">
    <property type="term" value="F:DNA binding"/>
    <property type="evidence" value="ECO:0007669"/>
    <property type="project" value="InterPro"/>
</dbReference>
<dbReference type="InterPro" id="IPR001091">
    <property type="entry name" value="RM_Methyltransferase"/>
</dbReference>
<evidence type="ECO:0000256" key="2">
    <source>
        <dbReference type="ARBA" id="ARBA00022679"/>
    </source>
</evidence>
<dbReference type="EC" id="2.1.1.-" evidence="3"/>
<comment type="similarity">
    <text evidence="3">Belongs to the N(4)/N(6)-methyltransferase family.</text>
</comment>
<evidence type="ECO:0000259" key="5">
    <source>
        <dbReference type="Pfam" id="PF01555"/>
    </source>
</evidence>
<feature type="region of interest" description="Disordered" evidence="4">
    <location>
        <begin position="60"/>
        <end position="98"/>
    </location>
</feature>
<evidence type="ECO:0000256" key="1">
    <source>
        <dbReference type="ARBA" id="ARBA00022603"/>
    </source>
</evidence>
<dbReference type="PRINTS" id="PR00508">
    <property type="entry name" value="S21N4MTFRASE"/>
</dbReference>
<evidence type="ECO:0000256" key="3">
    <source>
        <dbReference type="RuleBase" id="RU362026"/>
    </source>
</evidence>
<dbReference type="KEGG" id="bgok:Pr1d_32810"/>
<dbReference type="SUPFAM" id="SSF53335">
    <property type="entry name" value="S-adenosyl-L-methionine-dependent methyltransferases"/>
    <property type="match status" value="1"/>
</dbReference>
<accession>A0A5B9QEQ1</accession>
<feature type="compositionally biased region" description="Low complexity" evidence="4">
    <location>
        <begin position="79"/>
        <end position="89"/>
    </location>
</feature>
<dbReference type="InterPro" id="IPR029063">
    <property type="entry name" value="SAM-dependent_MTases_sf"/>
</dbReference>
<evidence type="ECO:0000256" key="4">
    <source>
        <dbReference type="SAM" id="MobiDB-lite"/>
    </source>
</evidence>
<feature type="domain" description="DNA methylase N-4/N-6" evidence="5">
    <location>
        <begin position="122"/>
        <end position="334"/>
    </location>
</feature>
<protein>
    <recommendedName>
        <fullName evidence="3">Methyltransferase</fullName>
        <ecNumber evidence="3">2.1.1.-</ecNumber>
    </recommendedName>
</protein>
<dbReference type="AlphaFoldDB" id="A0A5B9QEQ1"/>
<dbReference type="OrthoDB" id="9773571at2"/>
<dbReference type="Pfam" id="PF01555">
    <property type="entry name" value="N6_N4_Mtase"/>
    <property type="match status" value="1"/>
</dbReference>
<evidence type="ECO:0000313" key="6">
    <source>
        <dbReference type="EMBL" id="QEG35972.1"/>
    </source>
</evidence>
<dbReference type="InterPro" id="IPR002941">
    <property type="entry name" value="DNA_methylase_N4/N6"/>
</dbReference>
<organism evidence="6 7">
    <name type="scientific">Bythopirellula goksoeyrii</name>
    <dbReference type="NCBI Taxonomy" id="1400387"/>
    <lineage>
        <taxon>Bacteria</taxon>
        <taxon>Pseudomonadati</taxon>
        <taxon>Planctomycetota</taxon>
        <taxon>Planctomycetia</taxon>
        <taxon>Pirellulales</taxon>
        <taxon>Lacipirellulaceae</taxon>
        <taxon>Bythopirellula</taxon>
    </lineage>
</organism>
<evidence type="ECO:0000313" key="7">
    <source>
        <dbReference type="Proteomes" id="UP000323917"/>
    </source>
</evidence>
<proteinExistence type="inferred from homology"/>
<dbReference type="REBASE" id="364523">
    <property type="entry name" value="M.BgoPr1dORF32810P"/>
</dbReference>
<dbReference type="Proteomes" id="UP000323917">
    <property type="component" value="Chromosome"/>
</dbReference>
<dbReference type="EMBL" id="CP042913">
    <property type="protein sequence ID" value="QEG35972.1"/>
    <property type="molecule type" value="Genomic_DNA"/>
</dbReference>
<sequence length="348" mass="39733">MLSRQPRRDETELGSAVDSLRDEVRVLRDVLDEIREALQWQNNNAADFPELVQNREPLGQTGCETQTDWSAGLQPPSQPTEIPDNTEPTPDTPPTLPSRELLSEVLHGDCYELLPTIPSGCVECLFIDPQYNIGLDYGSGSQADRLPPEIYLRQMERLAQLAVERLTPTGSLWFLCPEKWADEMGIMLSKLLPRRNRIIWRETFGQYRETSYPSGHRHLFYHVMDEKLSPFFTDEIRVPSQRMLSGDKRAAGPRVPDDVWEIPRLVGNASERVEGHPCQLPEAMLKRIVLCSTRPGDLIADPMSGTGTTLRVAQILGRRYLGIEKEARFVDLIKDRLAQERQREMFLQ</sequence>
<dbReference type="RefSeq" id="WP_148074406.1">
    <property type="nucleotide sequence ID" value="NZ_CP042913.1"/>
</dbReference>
<dbReference type="GO" id="GO:0032259">
    <property type="term" value="P:methylation"/>
    <property type="evidence" value="ECO:0007669"/>
    <property type="project" value="UniProtKB-KW"/>
</dbReference>
<keyword evidence="2 6" id="KW-0808">Transferase</keyword>
<gene>
    <name evidence="6" type="primary">yhdJ_1</name>
    <name evidence="6" type="ORF">Pr1d_32810</name>
</gene>
<name>A0A5B9QEQ1_9BACT</name>